<dbReference type="SUPFAM" id="SSF55785">
    <property type="entry name" value="PYP-like sensor domain (PAS domain)"/>
    <property type="match status" value="4"/>
</dbReference>
<reference evidence="12" key="1">
    <citation type="submission" date="2022-10" db="EMBL/GenBank/DDBJ databases">
        <title>The WGS of Solirubrobacter sp. CPCC 204708.</title>
        <authorList>
            <person name="Jiang Z."/>
        </authorList>
    </citation>
    <scope>NUCLEOTIDE SEQUENCE</scope>
    <source>
        <strain evidence="12">CPCC 204708</strain>
    </source>
</reference>
<evidence type="ECO:0000256" key="4">
    <source>
        <dbReference type="ARBA" id="ARBA00022553"/>
    </source>
</evidence>
<dbReference type="EMBL" id="JAPCID010000057">
    <property type="protein sequence ID" value="MDA0141456.1"/>
    <property type="molecule type" value="Genomic_DNA"/>
</dbReference>
<keyword evidence="5" id="KW-0808">Transferase</keyword>
<dbReference type="InterPro" id="IPR004358">
    <property type="entry name" value="Sig_transdc_His_kin-like_C"/>
</dbReference>
<dbReference type="EC" id="2.7.13.3" evidence="3"/>
<dbReference type="Pfam" id="PF00512">
    <property type="entry name" value="HisKA"/>
    <property type="match status" value="1"/>
</dbReference>
<evidence type="ECO:0000256" key="5">
    <source>
        <dbReference type="ARBA" id="ARBA00022679"/>
    </source>
</evidence>
<comment type="subcellular location">
    <subcellularLocation>
        <location evidence="2">Cell membrane</location>
    </subcellularLocation>
</comment>
<dbReference type="SUPFAM" id="SSF55874">
    <property type="entry name" value="ATPase domain of HSP90 chaperone/DNA topoisomerase II/histidine kinase"/>
    <property type="match status" value="1"/>
</dbReference>
<evidence type="ECO:0000256" key="8">
    <source>
        <dbReference type="SAM" id="Coils"/>
    </source>
</evidence>
<organism evidence="12 13">
    <name type="scientific">Solirubrobacter deserti</name>
    <dbReference type="NCBI Taxonomy" id="2282478"/>
    <lineage>
        <taxon>Bacteria</taxon>
        <taxon>Bacillati</taxon>
        <taxon>Actinomycetota</taxon>
        <taxon>Thermoleophilia</taxon>
        <taxon>Solirubrobacterales</taxon>
        <taxon>Solirubrobacteraceae</taxon>
        <taxon>Solirubrobacter</taxon>
    </lineage>
</organism>
<dbReference type="InterPro" id="IPR036097">
    <property type="entry name" value="HisK_dim/P_sf"/>
</dbReference>
<dbReference type="Pfam" id="PF00989">
    <property type="entry name" value="PAS"/>
    <property type="match status" value="3"/>
</dbReference>
<protein>
    <recommendedName>
        <fullName evidence="3">histidine kinase</fullName>
        <ecNumber evidence="3">2.7.13.3</ecNumber>
    </recommendedName>
</protein>
<sequence>MAEPALTTMLAAVAASVPDAVVVSGLDGCVRYVNPAAERLFGSAAAELAGRHVSELSSPPERERSRELATRLAAGERVPEPAVMELLRRDGSVFSAEVTLSPLMDDDGVVTGIVAVGRDVSDRVRAEAQAARLRAIVDAAAEAILGVDVDGTILFFSPSAERLFGWPAEEIVGRSGDELVVPEHRLGAEALFAAVAAKGILRRGTVAQRRDGTRFEVEVSTAPIRDPSGTITGAAMTVLDVSDRLRAQRLLDRIIEHAPNSIALKDLEGRYLLTNRGGGDRTPEEMIGRLDSEMFPADVAALSRAQEREVLAAGVPMTFSLDFTGPSGRDYAFVVTRFPLPGPDGQPEAIGVIASDVSELRRAEADQAQLAALVQAAPDAIVARDEEGRIATWNPGAEAMFGLRAEEAIGRSYAELVVPEDERALFESQLAEVHRGRTLTVRSSRLRHDGSHFPAQVSMAPLTLLDGHWRGSLALIRDITDLDAAERTLEERAAQLERSNAELERFAYAASHDLQEPLQSIQLSAGALIATTGERLEPDERELMTHIDAAASRLSGQIRSLMQVARVALGGAPAERVPVAVAVRDAVDALRAAAAEASAEVVVHEPLPEVLVPRTEVALVLQNVIANAIKYRRPDVVPRVEVVATVTAEDVEIRVADNGVGLTAEDLERVFGLFERGPTAAEGTGMGLAVARRMLERLGGRLEAASPGPGRGSVFSLRVPAAR</sequence>
<feature type="domain" description="Histidine kinase" evidence="9">
    <location>
        <begin position="509"/>
        <end position="723"/>
    </location>
</feature>
<dbReference type="CDD" id="cd00082">
    <property type="entry name" value="HisKA"/>
    <property type="match status" value="1"/>
</dbReference>
<feature type="domain" description="PAC" evidence="11">
    <location>
        <begin position="80"/>
        <end position="132"/>
    </location>
</feature>
<dbReference type="Proteomes" id="UP001147700">
    <property type="component" value="Unassembled WGS sequence"/>
</dbReference>
<dbReference type="PANTHER" id="PTHR43304:SF1">
    <property type="entry name" value="PAC DOMAIN-CONTAINING PROTEIN"/>
    <property type="match status" value="1"/>
</dbReference>
<evidence type="ECO:0000256" key="3">
    <source>
        <dbReference type="ARBA" id="ARBA00012438"/>
    </source>
</evidence>
<dbReference type="InterPro" id="IPR035965">
    <property type="entry name" value="PAS-like_dom_sf"/>
</dbReference>
<dbReference type="PROSITE" id="PS50109">
    <property type="entry name" value="HIS_KIN"/>
    <property type="match status" value="1"/>
</dbReference>
<feature type="domain" description="PAC" evidence="11">
    <location>
        <begin position="437"/>
        <end position="491"/>
    </location>
</feature>
<comment type="catalytic activity">
    <reaction evidence="1">
        <text>ATP + protein L-histidine = ADP + protein N-phospho-L-histidine.</text>
        <dbReference type="EC" id="2.7.13.3"/>
    </reaction>
</comment>
<keyword evidence="4" id="KW-0597">Phosphoprotein</keyword>
<keyword evidence="13" id="KW-1185">Reference proteome</keyword>
<feature type="domain" description="PAC" evidence="11">
    <location>
        <begin position="201"/>
        <end position="253"/>
    </location>
</feature>
<comment type="caution">
    <text evidence="12">The sequence shown here is derived from an EMBL/GenBank/DDBJ whole genome shotgun (WGS) entry which is preliminary data.</text>
</comment>
<dbReference type="Pfam" id="PF02518">
    <property type="entry name" value="HATPase_c"/>
    <property type="match status" value="1"/>
</dbReference>
<keyword evidence="7" id="KW-0902">Two-component regulatory system</keyword>
<evidence type="ECO:0000313" key="13">
    <source>
        <dbReference type="Proteomes" id="UP001147700"/>
    </source>
</evidence>
<accession>A0ABT4RT74</accession>
<evidence type="ECO:0000259" key="9">
    <source>
        <dbReference type="PROSITE" id="PS50109"/>
    </source>
</evidence>
<keyword evidence="8" id="KW-0175">Coiled coil</keyword>
<proteinExistence type="predicted"/>
<evidence type="ECO:0000256" key="7">
    <source>
        <dbReference type="ARBA" id="ARBA00023012"/>
    </source>
</evidence>
<evidence type="ECO:0000259" key="11">
    <source>
        <dbReference type="PROSITE" id="PS50113"/>
    </source>
</evidence>
<evidence type="ECO:0000256" key="6">
    <source>
        <dbReference type="ARBA" id="ARBA00022777"/>
    </source>
</evidence>
<evidence type="ECO:0000259" key="10">
    <source>
        <dbReference type="PROSITE" id="PS50112"/>
    </source>
</evidence>
<dbReference type="InterPro" id="IPR003594">
    <property type="entry name" value="HATPase_dom"/>
</dbReference>
<dbReference type="NCBIfam" id="TIGR00229">
    <property type="entry name" value="sensory_box"/>
    <property type="match status" value="3"/>
</dbReference>
<dbReference type="InterPro" id="IPR000014">
    <property type="entry name" value="PAS"/>
</dbReference>
<dbReference type="InterPro" id="IPR001610">
    <property type="entry name" value="PAC"/>
</dbReference>
<feature type="domain" description="PAS" evidence="10">
    <location>
        <begin position="366"/>
        <end position="437"/>
    </location>
</feature>
<gene>
    <name evidence="12" type="ORF">OJ962_28440</name>
</gene>
<evidence type="ECO:0000256" key="2">
    <source>
        <dbReference type="ARBA" id="ARBA00004236"/>
    </source>
</evidence>
<dbReference type="InterPro" id="IPR036890">
    <property type="entry name" value="HATPase_C_sf"/>
</dbReference>
<dbReference type="Gene3D" id="3.30.450.20">
    <property type="entry name" value="PAS domain"/>
    <property type="match status" value="4"/>
</dbReference>
<dbReference type="InterPro" id="IPR052162">
    <property type="entry name" value="Sensor_kinase/Photoreceptor"/>
</dbReference>
<dbReference type="SMART" id="SM00388">
    <property type="entry name" value="HisKA"/>
    <property type="match status" value="1"/>
</dbReference>
<dbReference type="Gene3D" id="3.30.565.10">
    <property type="entry name" value="Histidine kinase-like ATPase, C-terminal domain"/>
    <property type="match status" value="1"/>
</dbReference>
<dbReference type="CDD" id="cd00130">
    <property type="entry name" value="PAS"/>
    <property type="match status" value="4"/>
</dbReference>
<dbReference type="InterPro" id="IPR005467">
    <property type="entry name" value="His_kinase_dom"/>
</dbReference>
<dbReference type="InterPro" id="IPR003661">
    <property type="entry name" value="HisK_dim/P_dom"/>
</dbReference>
<dbReference type="PRINTS" id="PR00344">
    <property type="entry name" value="BCTRLSENSOR"/>
</dbReference>
<dbReference type="SUPFAM" id="SSF47384">
    <property type="entry name" value="Homodimeric domain of signal transducing histidine kinase"/>
    <property type="match status" value="1"/>
</dbReference>
<dbReference type="RefSeq" id="WP_202951969.1">
    <property type="nucleotide sequence ID" value="NZ_JAPCID010000057.1"/>
</dbReference>
<dbReference type="PANTHER" id="PTHR43304">
    <property type="entry name" value="PHYTOCHROME-LIKE PROTEIN CPH1"/>
    <property type="match status" value="1"/>
</dbReference>
<feature type="domain" description="PAS" evidence="10">
    <location>
        <begin position="129"/>
        <end position="185"/>
    </location>
</feature>
<dbReference type="InterPro" id="IPR013767">
    <property type="entry name" value="PAS_fold"/>
</dbReference>
<dbReference type="Pfam" id="PF08448">
    <property type="entry name" value="PAS_4"/>
    <property type="match status" value="1"/>
</dbReference>
<dbReference type="InterPro" id="IPR000700">
    <property type="entry name" value="PAS-assoc_C"/>
</dbReference>
<keyword evidence="6" id="KW-0418">Kinase</keyword>
<evidence type="ECO:0000256" key="1">
    <source>
        <dbReference type="ARBA" id="ARBA00000085"/>
    </source>
</evidence>
<dbReference type="InterPro" id="IPR013656">
    <property type="entry name" value="PAS_4"/>
</dbReference>
<evidence type="ECO:0000313" key="12">
    <source>
        <dbReference type="EMBL" id="MDA0141456.1"/>
    </source>
</evidence>
<dbReference type="PROSITE" id="PS50112">
    <property type="entry name" value="PAS"/>
    <property type="match status" value="3"/>
</dbReference>
<name>A0ABT4RT74_9ACTN</name>
<dbReference type="PROSITE" id="PS50113">
    <property type="entry name" value="PAC"/>
    <property type="match status" value="3"/>
</dbReference>
<dbReference type="SMART" id="SM00086">
    <property type="entry name" value="PAC"/>
    <property type="match status" value="4"/>
</dbReference>
<dbReference type="SMART" id="SM00387">
    <property type="entry name" value="HATPase_c"/>
    <property type="match status" value="1"/>
</dbReference>
<feature type="domain" description="PAS" evidence="10">
    <location>
        <begin position="6"/>
        <end position="76"/>
    </location>
</feature>
<dbReference type="Gene3D" id="1.10.287.130">
    <property type="match status" value="1"/>
</dbReference>
<dbReference type="SMART" id="SM00091">
    <property type="entry name" value="PAS"/>
    <property type="match status" value="4"/>
</dbReference>
<feature type="coiled-coil region" evidence="8">
    <location>
        <begin position="479"/>
        <end position="506"/>
    </location>
</feature>